<accession>A0ACB9P727</accession>
<evidence type="ECO:0000313" key="1">
    <source>
        <dbReference type="EMBL" id="KAI4344126.1"/>
    </source>
</evidence>
<dbReference type="EMBL" id="CM039430">
    <property type="protein sequence ID" value="KAI4344126.1"/>
    <property type="molecule type" value="Genomic_DNA"/>
</dbReference>
<protein>
    <submittedName>
        <fullName evidence="1">Uncharacterized protein</fullName>
    </submittedName>
</protein>
<dbReference type="Proteomes" id="UP000828941">
    <property type="component" value="Chromosome 5"/>
</dbReference>
<evidence type="ECO:0000313" key="2">
    <source>
        <dbReference type="Proteomes" id="UP000828941"/>
    </source>
</evidence>
<organism evidence="1 2">
    <name type="scientific">Bauhinia variegata</name>
    <name type="common">Purple orchid tree</name>
    <name type="synonym">Phanera variegata</name>
    <dbReference type="NCBI Taxonomy" id="167791"/>
    <lineage>
        <taxon>Eukaryota</taxon>
        <taxon>Viridiplantae</taxon>
        <taxon>Streptophyta</taxon>
        <taxon>Embryophyta</taxon>
        <taxon>Tracheophyta</taxon>
        <taxon>Spermatophyta</taxon>
        <taxon>Magnoliopsida</taxon>
        <taxon>eudicotyledons</taxon>
        <taxon>Gunneridae</taxon>
        <taxon>Pentapetalae</taxon>
        <taxon>rosids</taxon>
        <taxon>fabids</taxon>
        <taxon>Fabales</taxon>
        <taxon>Fabaceae</taxon>
        <taxon>Cercidoideae</taxon>
        <taxon>Cercideae</taxon>
        <taxon>Bauhiniinae</taxon>
        <taxon>Bauhinia</taxon>
    </lineage>
</organism>
<keyword evidence="2" id="KW-1185">Reference proteome</keyword>
<sequence>MRAFDLFPGIDIAAMNVFPDFLSKTSDYLRAGTLQALEDISYGVENIPSAFVGLFNGENIGKKIVKIADD</sequence>
<comment type="caution">
    <text evidence="1">The sequence shown here is derived from an EMBL/GenBank/DDBJ whole genome shotgun (WGS) entry which is preliminary data.</text>
</comment>
<name>A0ACB9P727_BAUVA</name>
<proteinExistence type="predicted"/>
<reference evidence="1 2" key="1">
    <citation type="journal article" date="2022" name="DNA Res.">
        <title>Chromosomal-level genome assembly of the orchid tree Bauhinia variegata (Leguminosae; Cercidoideae) supports the allotetraploid origin hypothesis of Bauhinia.</title>
        <authorList>
            <person name="Zhong Y."/>
            <person name="Chen Y."/>
            <person name="Zheng D."/>
            <person name="Pang J."/>
            <person name="Liu Y."/>
            <person name="Luo S."/>
            <person name="Meng S."/>
            <person name="Qian L."/>
            <person name="Wei D."/>
            <person name="Dai S."/>
            <person name="Zhou R."/>
        </authorList>
    </citation>
    <scope>NUCLEOTIDE SEQUENCE [LARGE SCALE GENOMIC DNA]</scope>
    <source>
        <strain evidence="1">BV-YZ2020</strain>
    </source>
</reference>
<gene>
    <name evidence="1" type="ORF">L6164_011393</name>
</gene>